<organism evidence="3 4">
    <name type="scientific">Actinacidiphila oryziradicis</name>
    <dbReference type="NCBI Taxonomy" id="2571141"/>
    <lineage>
        <taxon>Bacteria</taxon>
        <taxon>Bacillati</taxon>
        <taxon>Actinomycetota</taxon>
        <taxon>Actinomycetes</taxon>
        <taxon>Kitasatosporales</taxon>
        <taxon>Streptomycetaceae</taxon>
        <taxon>Actinacidiphila</taxon>
    </lineage>
</organism>
<feature type="region of interest" description="Disordered" evidence="1">
    <location>
        <begin position="29"/>
        <end position="67"/>
    </location>
</feature>
<gene>
    <name evidence="3" type="ORF">FCI23_37870</name>
</gene>
<accession>A0A4U0S2F4</accession>
<evidence type="ECO:0000256" key="1">
    <source>
        <dbReference type="SAM" id="MobiDB-lite"/>
    </source>
</evidence>
<comment type="caution">
    <text evidence="3">The sequence shown here is derived from an EMBL/GenBank/DDBJ whole genome shotgun (WGS) entry which is preliminary data.</text>
</comment>
<reference evidence="3 4" key="1">
    <citation type="submission" date="2019-04" db="EMBL/GenBank/DDBJ databases">
        <title>Streptomyces oryziradicis sp. nov., a novel actinomycete isolated from rhizosphere soil of rice (Oryza sativa L.).</title>
        <authorList>
            <person name="Li C."/>
        </authorList>
    </citation>
    <scope>NUCLEOTIDE SEQUENCE [LARGE SCALE GENOMIC DNA]</scope>
    <source>
        <strain evidence="3 4">NEAU-C40</strain>
    </source>
</reference>
<name>A0A4U0S2F4_9ACTN</name>
<feature type="compositionally biased region" description="Low complexity" evidence="1">
    <location>
        <begin position="38"/>
        <end position="60"/>
    </location>
</feature>
<evidence type="ECO:0000313" key="3">
    <source>
        <dbReference type="EMBL" id="TKA03012.1"/>
    </source>
</evidence>
<sequence>MGIQQTARGRRPAVAVALVASAALMVSGCGGNSDKGTKSQSSATKSSSTKSTGSSTQDSSPPTPEPTATLAQIKGGQGITVTINSATRDTGGFVTVSGTLTNNGQSVFNALGWRGQEVAVQKSGSSLAGATLVDEAGKKRYYVLRDTEGLCLCTMGLTLISPGETRPIFAQFPAPPKSTTEVDFQLPTMPPAKITISEG</sequence>
<dbReference type="EMBL" id="SUMC01000059">
    <property type="protein sequence ID" value="TKA03012.1"/>
    <property type="molecule type" value="Genomic_DNA"/>
</dbReference>
<dbReference type="AlphaFoldDB" id="A0A4U0S2F4"/>
<evidence type="ECO:0000313" key="4">
    <source>
        <dbReference type="Proteomes" id="UP000305778"/>
    </source>
</evidence>
<feature type="signal peptide" evidence="2">
    <location>
        <begin position="1"/>
        <end position="28"/>
    </location>
</feature>
<dbReference type="Proteomes" id="UP000305778">
    <property type="component" value="Unassembled WGS sequence"/>
</dbReference>
<evidence type="ECO:0000256" key="2">
    <source>
        <dbReference type="SAM" id="SignalP"/>
    </source>
</evidence>
<protein>
    <recommendedName>
        <fullName evidence="5">Secreted protein</fullName>
    </recommendedName>
</protein>
<keyword evidence="4" id="KW-1185">Reference proteome</keyword>
<proteinExistence type="predicted"/>
<dbReference type="OrthoDB" id="4334774at2"/>
<keyword evidence="2" id="KW-0732">Signal</keyword>
<feature type="chain" id="PRO_5038656515" description="Secreted protein" evidence="2">
    <location>
        <begin position="29"/>
        <end position="199"/>
    </location>
</feature>
<dbReference type="RefSeq" id="WP_136728711.1">
    <property type="nucleotide sequence ID" value="NZ_SUMC01000059.1"/>
</dbReference>
<evidence type="ECO:0008006" key="5">
    <source>
        <dbReference type="Google" id="ProtNLM"/>
    </source>
</evidence>